<evidence type="ECO:0000313" key="2">
    <source>
        <dbReference type="Proteomes" id="UP000230709"/>
    </source>
</evidence>
<evidence type="ECO:0008006" key="3">
    <source>
        <dbReference type="Google" id="ProtNLM"/>
    </source>
</evidence>
<dbReference type="Proteomes" id="UP000230709">
    <property type="component" value="Chromosome"/>
</dbReference>
<organism evidence="1 2">
    <name type="scientific">Methylosinus trichosporium (strain ATCC 35070 / NCIMB 11131 / UNIQEM 75 / OB3b)</name>
    <dbReference type="NCBI Taxonomy" id="595536"/>
    <lineage>
        <taxon>Bacteria</taxon>
        <taxon>Pseudomonadati</taxon>
        <taxon>Pseudomonadota</taxon>
        <taxon>Alphaproteobacteria</taxon>
        <taxon>Hyphomicrobiales</taxon>
        <taxon>Methylocystaceae</taxon>
        <taxon>Methylosinus</taxon>
    </lineage>
</organism>
<evidence type="ECO:0000313" key="1">
    <source>
        <dbReference type="EMBL" id="ATQ67912.1"/>
    </source>
</evidence>
<gene>
    <name evidence="1" type="ORF">CQW49_08450</name>
</gene>
<name>A0A2D2CYU5_METT3</name>
<dbReference type="InterPro" id="IPR044894">
    <property type="entry name" value="TubC_N_sf"/>
</dbReference>
<dbReference type="AlphaFoldDB" id="A0A2D2CYU5"/>
<accession>A0A2D2CYU5</accession>
<protein>
    <recommendedName>
        <fullName evidence="3">TubC N-terminal docking domain-containing protein</fullName>
    </recommendedName>
</protein>
<dbReference type="STRING" id="595536.GCA_000178815_03462"/>
<dbReference type="KEGG" id="mtw:CQW49_08450"/>
<sequence length="170" mass="18315">MSDLAALIVALAEEGATLRLSDNGAGLRLELRDDAPDLPAELLAAVKARKPEIIAHLRAAAGRPAEPIGDAPVVESITAEPPPIFVTIAGKRQLLEPATITIGKQTAPERPQAVHVADVEPSDLTDDERARFDRARERRAGMSHGDAVLFEAKLAFNDPIAWAEFYRNAR</sequence>
<dbReference type="EMBL" id="CP023737">
    <property type="protein sequence ID" value="ATQ67912.1"/>
    <property type="molecule type" value="Genomic_DNA"/>
</dbReference>
<keyword evidence="2" id="KW-1185">Reference proteome</keyword>
<reference evidence="2" key="1">
    <citation type="submission" date="2017-10" db="EMBL/GenBank/DDBJ databases">
        <title>Completed PacBio SMRT sequence of Methylosinus trichosporium OB3b reveals presence of a third large plasmid.</title>
        <authorList>
            <person name="Charles T.C."/>
            <person name="Lynch M.D.J."/>
            <person name="Heil J.R."/>
            <person name="Cheng J."/>
        </authorList>
    </citation>
    <scope>NUCLEOTIDE SEQUENCE [LARGE SCALE GENOMIC DNA]</scope>
    <source>
        <strain evidence="2">OB3b</strain>
    </source>
</reference>
<dbReference type="RefSeq" id="WP_004448355.1">
    <property type="nucleotide sequence ID" value="NZ_ADVE02000001.1"/>
</dbReference>
<dbReference type="Gene3D" id="1.10.10.1830">
    <property type="entry name" value="Non-ribosomal peptide synthase, adenylation domain"/>
    <property type="match status" value="1"/>
</dbReference>
<proteinExistence type="predicted"/>